<proteinExistence type="inferred from homology"/>
<name>A0A520S743_9GAMM</name>
<dbReference type="InterPro" id="IPR001608">
    <property type="entry name" value="Ala_racemase_N"/>
</dbReference>
<evidence type="ECO:0000256" key="4">
    <source>
        <dbReference type="RuleBase" id="RU004514"/>
    </source>
</evidence>
<dbReference type="PANTHER" id="PTHR10146">
    <property type="entry name" value="PROLINE SYNTHETASE CO-TRANSCRIBED BACTERIAL HOMOLOG PROTEIN"/>
    <property type="match status" value="1"/>
</dbReference>
<dbReference type="InterPro" id="IPR029066">
    <property type="entry name" value="PLP-binding_barrel"/>
</dbReference>
<evidence type="ECO:0000256" key="2">
    <source>
        <dbReference type="HAMAP-Rule" id="MF_02087"/>
    </source>
</evidence>
<feature type="modified residue" description="N6-(pyridoxal phosphate)lysine" evidence="2 3">
    <location>
        <position position="36"/>
    </location>
</feature>
<dbReference type="HAMAP" id="MF_02087">
    <property type="entry name" value="PLP_homeostasis"/>
    <property type="match status" value="1"/>
</dbReference>
<dbReference type="FunFam" id="3.20.20.10:FF:000018">
    <property type="entry name" value="Pyridoxal phosphate homeostasis protein"/>
    <property type="match status" value="1"/>
</dbReference>
<comment type="cofactor">
    <cofactor evidence="3">
        <name>pyridoxal 5'-phosphate</name>
        <dbReference type="ChEBI" id="CHEBI:597326"/>
    </cofactor>
</comment>
<accession>A0A520S743</accession>
<evidence type="ECO:0000256" key="3">
    <source>
        <dbReference type="PIRSR" id="PIRSR004848-1"/>
    </source>
</evidence>
<comment type="similarity">
    <text evidence="2 4">Belongs to the pyridoxal phosphate-binding protein YggS/PROSC family.</text>
</comment>
<dbReference type="PROSITE" id="PS01211">
    <property type="entry name" value="UPF0001"/>
    <property type="match status" value="1"/>
</dbReference>
<evidence type="ECO:0000256" key="1">
    <source>
        <dbReference type="ARBA" id="ARBA00022898"/>
    </source>
</evidence>
<dbReference type="NCBIfam" id="TIGR00044">
    <property type="entry name" value="YggS family pyridoxal phosphate-dependent enzyme"/>
    <property type="match status" value="1"/>
</dbReference>
<gene>
    <name evidence="6" type="ORF">EVA69_00045</name>
</gene>
<keyword evidence="1 2" id="KW-0663">Pyridoxal phosphate</keyword>
<evidence type="ECO:0000313" key="6">
    <source>
        <dbReference type="EMBL" id="RZO78300.1"/>
    </source>
</evidence>
<evidence type="ECO:0000313" key="7">
    <source>
        <dbReference type="Proteomes" id="UP000320404"/>
    </source>
</evidence>
<dbReference type="InterPro" id="IPR011078">
    <property type="entry name" value="PyrdxlP_homeostasis"/>
</dbReference>
<comment type="function">
    <text evidence="2">Pyridoxal 5'-phosphate (PLP)-binding protein, which is involved in PLP homeostasis.</text>
</comment>
<dbReference type="SUPFAM" id="SSF51419">
    <property type="entry name" value="PLP-binding barrel"/>
    <property type="match status" value="1"/>
</dbReference>
<dbReference type="PIRSF" id="PIRSF004848">
    <property type="entry name" value="YBL036c_PLPDEIII"/>
    <property type="match status" value="1"/>
</dbReference>
<reference evidence="6 7" key="1">
    <citation type="submission" date="2019-02" db="EMBL/GenBank/DDBJ databases">
        <title>Prokaryotic population dynamics and viral predation in marine succession experiment using metagenomics: the confinement effect.</title>
        <authorList>
            <person name="Haro-Moreno J.M."/>
            <person name="Rodriguez-Valera F."/>
            <person name="Lopez-Perez M."/>
        </authorList>
    </citation>
    <scope>NUCLEOTIDE SEQUENCE [LARGE SCALE GENOMIC DNA]</scope>
    <source>
        <strain evidence="6">MED-G158</strain>
    </source>
</reference>
<dbReference type="Proteomes" id="UP000320404">
    <property type="component" value="Unassembled WGS sequence"/>
</dbReference>
<dbReference type="CDD" id="cd06824">
    <property type="entry name" value="PLPDE_III_Yggs_like"/>
    <property type="match status" value="1"/>
</dbReference>
<dbReference type="Gene3D" id="3.20.20.10">
    <property type="entry name" value="Alanine racemase"/>
    <property type="match status" value="1"/>
</dbReference>
<organism evidence="6 7">
    <name type="scientific">OM182 bacterium</name>
    <dbReference type="NCBI Taxonomy" id="2510334"/>
    <lineage>
        <taxon>Bacteria</taxon>
        <taxon>Pseudomonadati</taxon>
        <taxon>Pseudomonadota</taxon>
        <taxon>Gammaproteobacteria</taxon>
        <taxon>OMG group</taxon>
        <taxon>OM182 clade</taxon>
    </lineage>
</organism>
<feature type="domain" description="Alanine racemase N-terminal" evidence="5">
    <location>
        <begin position="10"/>
        <end position="227"/>
    </location>
</feature>
<dbReference type="AlphaFoldDB" id="A0A520S743"/>
<dbReference type="Pfam" id="PF01168">
    <property type="entry name" value="Ala_racemase_N"/>
    <property type="match status" value="1"/>
</dbReference>
<dbReference type="GO" id="GO:0030170">
    <property type="term" value="F:pyridoxal phosphate binding"/>
    <property type="evidence" value="ECO:0007669"/>
    <property type="project" value="UniProtKB-UniRule"/>
</dbReference>
<evidence type="ECO:0000259" key="5">
    <source>
        <dbReference type="Pfam" id="PF01168"/>
    </source>
</evidence>
<dbReference type="PANTHER" id="PTHR10146:SF14">
    <property type="entry name" value="PYRIDOXAL PHOSPHATE HOMEOSTASIS PROTEIN"/>
    <property type="match status" value="1"/>
</dbReference>
<protein>
    <recommendedName>
        <fullName evidence="2">Pyridoxal phosphate homeostasis protein</fullName>
        <shortName evidence="2">PLP homeostasis protein</shortName>
    </recommendedName>
</protein>
<comment type="caution">
    <text evidence="6">The sequence shown here is derived from an EMBL/GenBank/DDBJ whole genome shotgun (WGS) entry which is preliminary data.</text>
</comment>
<sequence length="229" mass="24857">MIDVTENIRAASQRIRALEQEYGRPEGAVSLLAVSKRQSIAKIREAAAAGVVNIGENYLQEALGKKQELADIPQLVWHFIGPIQSNKTRGIAETFDWVHSVDRAKIAKRLNDQRPVDQGPLNICVQVNQSAEESKSGTTSSEASELCQQIAELPNLTLRGLMAIPAATDDEAAQHRAFSVLADLFQSLQTSHPDMDTLSMGMSNDYAAAIAEGSTMIRLGTALFGPRQS</sequence>
<dbReference type="EMBL" id="SHAH01000001">
    <property type="protein sequence ID" value="RZO78300.1"/>
    <property type="molecule type" value="Genomic_DNA"/>
</dbReference>